<dbReference type="EMBL" id="CXPG01000021">
    <property type="protein sequence ID" value="CTQ34239.1"/>
    <property type="molecule type" value="Genomic_DNA"/>
</dbReference>
<evidence type="ECO:0000313" key="2">
    <source>
        <dbReference type="Proteomes" id="UP000048908"/>
    </source>
</evidence>
<dbReference type="InterPro" id="IPR038666">
    <property type="entry name" value="SSP1_head-tail_sf"/>
</dbReference>
<sequence length="113" mass="12295">MAKVFGRRLILLAAGRTADGGGGFRRGWDARGGLWAEVRMRSGGLAHDEFGRAPRLRLRITTHGLPVGHPMRPAPGDRLQDGARLFEVEAVHDGERRHLVILASEVPDGEGAR</sequence>
<reference evidence="1 2" key="1">
    <citation type="submission" date="2015-07" db="EMBL/GenBank/DDBJ databases">
        <authorList>
            <person name="Noorani M."/>
        </authorList>
    </citation>
    <scope>NUCLEOTIDE SEQUENCE [LARGE SCALE GENOMIC DNA]</scope>
    <source>
        <strain evidence="1 2">CECT 5088</strain>
    </source>
</reference>
<keyword evidence="2" id="KW-1185">Reference proteome</keyword>
<dbReference type="Gene3D" id="2.40.10.270">
    <property type="entry name" value="Bacteriophage SPP1 head-tail adaptor protein"/>
    <property type="match status" value="1"/>
</dbReference>
<dbReference type="InterPro" id="IPR008767">
    <property type="entry name" value="Phage_SPP1_head-tail_adaptor"/>
</dbReference>
<evidence type="ECO:0000313" key="1">
    <source>
        <dbReference type="EMBL" id="CTQ34239.1"/>
    </source>
</evidence>
<accession>A0A0M6XSY5</accession>
<protein>
    <submittedName>
        <fullName evidence="1">Phage head-tail joining protein</fullName>
    </submittedName>
</protein>
<dbReference type="Proteomes" id="UP000048908">
    <property type="component" value="Unassembled WGS sequence"/>
</dbReference>
<dbReference type="AlphaFoldDB" id="A0A0M6XSY5"/>
<organism evidence="1 2">
    <name type="scientific">Jannaschia rubra</name>
    <dbReference type="NCBI Taxonomy" id="282197"/>
    <lineage>
        <taxon>Bacteria</taxon>
        <taxon>Pseudomonadati</taxon>
        <taxon>Pseudomonadota</taxon>
        <taxon>Alphaproteobacteria</taxon>
        <taxon>Rhodobacterales</taxon>
        <taxon>Roseobacteraceae</taxon>
        <taxon>Jannaschia</taxon>
    </lineage>
</organism>
<dbReference type="STRING" id="282197.SAMN04488517_103105"/>
<name>A0A0M6XSY5_9RHOB</name>
<proteinExistence type="predicted"/>
<gene>
    <name evidence="1" type="ORF">JAN5088_03032</name>
</gene>
<dbReference type="Pfam" id="PF05521">
    <property type="entry name" value="Phage_HCP"/>
    <property type="match status" value="1"/>
</dbReference>
<dbReference type="OrthoDB" id="7570189at2"/>
<dbReference type="RefSeq" id="WP_055683615.1">
    <property type="nucleotide sequence ID" value="NZ_CANMUL010000002.1"/>
</dbReference>